<dbReference type="InterPro" id="IPR050689">
    <property type="entry name" value="FKBP-type_PPIase"/>
</dbReference>
<dbReference type="SUPFAM" id="SSF54534">
    <property type="entry name" value="FKBP-like"/>
    <property type="match status" value="1"/>
</dbReference>
<feature type="domain" description="PPIase FKBP-type" evidence="7">
    <location>
        <begin position="42"/>
        <end position="130"/>
    </location>
</feature>
<dbReference type="EMBL" id="MTYJ01000066">
    <property type="protein sequence ID" value="OQV17090.1"/>
    <property type="molecule type" value="Genomic_DNA"/>
</dbReference>
<evidence type="ECO:0000256" key="2">
    <source>
        <dbReference type="ARBA" id="ARBA00013194"/>
    </source>
</evidence>
<feature type="chain" id="PRO_5012596619" description="peptidylprolyl isomerase" evidence="6">
    <location>
        <begin position="21"/>
        <end position="130"/>
    </location>
</feature>
<dbReference type="FunFam" id="3.10.50.40:FF:000025">
    <property type="entry name" value="Peptidylprolyl isomerase"/>
    <property type="match status" value="1"/>
</dbReference>
<evidence type="ECO:0000256" key="1">
    <source>
        <dbReference type="ARBA" id="ARBA00000971"/>
    </source>
</evidence>
<evidence type="ECO:0000256" key="6">
    <source>
        <dbReference type="SAM" id="SignalP"/>
    </source>
</evidence>
<reference evidence="9" key="1">
    <citation type="submission" date="2017-01" db="EMBL/GenBank/DDBJ databases">
        <title>Comparative genomics of anhydrobiosis in the tardigrade Hypsibius dujardini.</title>
        <authorList>
            <person name="Yoshida Y."/>
            <person name="Koutsovoulos G."/>
            <person name="Laetsch D."/>
            <person name="Stevens L."/>
            <person name="Kumar S."/>
            <person name="Horikawa D."/>
            <person name="Ishino K."/>
            <person name="Komine S."/>
            <person name="Tomita M."/>
            <person name="Blaxter M."/>
            <person name="Arakawa K."/>
        </authorList>
    </citation>
    <scope>NUCLEOTIDE SEQUENCE [LARGE SCALE GENOMIC DNA]</scope>
    <source>
        <strain evidence="9">Z151</strain>
    </source>
</reference>
<dbReference type="PROSITE" id="PS50059">
    <property type="entry name" value="FKBP_PPIASE"/>
    <property type="match status" value="1"/>
</dbReference>
<evidence type="ECO:0000256" key="4">
    <source>
        <dbReference type="ARBA" id="ARBA00023235"/>
    </source>
</evidence>
<evidence type="ECO:0000259" key="7">
    <source>
        <dbReference type="PROSITE" id="PS50059"/>
    </source>
</evidence>
<evidence type="ECO:0000313" key="9">
    <source>
        <dbReference type="Proteomes" id="UP000192578"/>
    </source>
</evidence>
<gene>
    <name evidence="8" type="ORF">BV898_08806</name>
</gene>
<dbReference type="Proteomes" id="UP000192578">
    <property type="component" value="Unassembled WGS sequence"/>
</dbReference>
<dbReference type="OrthoDB" id="1902587at2759"/>
<keyword evidence="6" id="KW-0732">Signal</keyword>
<evidence type="ECO:0000256" key="5">
    <source>
        <dbReference type="PROSITE-ProRule" id="PRU00277"/>
    </source>
</evidence>
<feature type="signal peptide" evidence="6">
    <location>
        <begin position="1"/>
        <end position="20"/>
    </location>
</feature>
<comment type="catalytic activity">
    <reaction evidence="1 5">
        <text>[protein]-peptidylproline (omega=180) = [protein]-peptidylproline (omega=0)</text>
        <dbReference type="Rhea" id="RHEA:16237"/>
        <dbReference type="Rhea" id="RHEA-COMP:10747"/>
        <dbReference type="Rhea" id="RHEA-COMP:10748"/>
        <dbReference type="ChEBI" id="CHEBI:83833"/>
        <dbReference type="ChEBI" id="CHEBI:83834"/>
        <dbReference type="EC" id="5.2.1.8"/>
    </reaction>
</comment>
<dbReference type="InterPro" id="IPR001179">
    <property type="entry name" value="PPIase_FKBP_dom"/>
</dbReference>
<proteinExistence type="predicted"/>
<name>A0A1W0WPF4_HYPEX</name>
<dbReference type="GO" id="GO:0003755">
    <property type="term" value="F:peptidyl-prolyl cis-trans isomerase activity"/>
    <property type="evidence" value="ECO:0007669"/>
    <property type="project" value="UniProtKB-KW"/>
</dbReference>
<dbReference type="Pfam" id="PF00254">
    <property type="entry name" value="FKBP_C"/>
    <property type="match status" value="1"/>
</dbReference>
<accession>A0A1W0WPF4</accession>
<dbReference type="InterPro" id="IPR046357">
    <property type="entry name" value="PPIase_dom_sf"/>
</dbReference>
<sequence length="130" mass="13955">MSPCEAIAVLFLVSVACVSGITPGVRIETLTEGDGKNFPVNGQTIKVHYTGTLAEDGTEFDSSRGRSPYSFVLGAGQVIPCYEEAIPQMSLGQRAKLHCTPDYAYGDQGYPGAIPPRAHLIFDVELLSFE</sequence>
<keyword evidence="9" id="KW-1185">Reference proteome</keyword>
<organism evidence="8 9">
    <name type="scientific">Hypsibius exemplaris</name>
    <name type="common">Freshwater tardigrade</name>
    <dbReference type="NCBI Taxonomy" id="2072580"/>
    <lineage>
        <taxon>Eukaryota</taxon>
        <taxon>Metazoa</taxon>
        <taxon>Ecdysozoa</taxon>
        <taxon>Tardigrada</taxon>
        <taxon>Eutardigrada</taxon>
        <taxon>Parachela</taxon>
        <taxon>Hypsibioidea</taxon>
        <taxon>Hypsibiidae</taxon>
        <taxon>Hypsibius</taxon>
    </lineage>
</organism>
<dbReference type="EC" id="5.2.1.8" evidence="2 5"/>
<evidence type="ECO:0000256" key="3">
    <source>
        <dbReference type="ARBA" id="ARBA00023110"/>
    </source>
</evidence>
<keyword evidence="4 5" id="KW-0413">Isomerase</keyword>
<dbReference type="PANTHER" id="PTHR10516:SF443">
    <property type="entry name" value="FK506-BINDING PROTEIN 59-RELATED"/>
    <property type="match status" value="1"/>
</dbReference>
<dbReference type="Gene3D" id="3.10.50.40">
    <property type="match status" value="1"/>
</dbReference>
<comment type="caution">
    <text evidence="8">The sequence shown here is derived from an EMBL/GenBank/DDBJ whole genome shotgun (WGS) entry which is preliminary data.</text>
</comment>
<dbReference type="GO" id="GO:0005737">
    <property type="term" value="C:cytoplasm"/>
    <property type="evidence" value="ECO:0007669"/>
    <property type="project" value="TreeGrafter"/>
</dbReference>
<keyword evidence="3 5" id="KW-0697">Rotamase</keyword>
<protein>
    <recommendedName>
        <fullName evidence="2 5">peptidylprolyl isomerase</fullName>
        <ecNumber evidence="2 5">5.2.1.8</ecNumber>
    </recommendedName>
</protein>
<evidence type="ECO:0000313" key="8">
    <source>
        <dbReference type="EMBL" id="OQV17090.1"/>
    </source>
</evidence>
<dbReference type="PANTHER" id="PTHR10516">
    <property type="entry name" value="PEPTIDYL-PROLYL CIS-TRANS ISOMERASE"/>
    <property type="match status" value="1"/>
</dbReference>
<dbReference type="AlphaFoldDB" id="A0A1W0WPF4"/>